<evidence type="ECO:0000259" key="5">
    <source>
        <dbReference type="Pfam" id="PF02779"/>
    </source>
</evidence>
<dbReference type="Gene3D" id="3.40.50.11610">
    <property type="entry name" value="Multifunctional 2-oxoglutarate metabolism enzyme, C-terminal domain"/>
    <property type="match status" value="1"/>
</dbReference>
<evidence type="ECO:0000313" key="7">
    <source>
        <dbReference type="Proteomes" id="UP000799118"/>
    </source>
</evidence>
<dbReference type="PANTHER" id="PTHR23152">
    <property type="entry name" value="2-OXOGLUTARATE DEHYDROGENASE"/>
    <property type="match status" value="1"/>
</dbReference>
<evidence type="ECO:0000256" key="2">
    <source>
        <dbReference type="ARBA" id="ARBA00006936"/>
    </source>
</evidence>
<name>A0A6A4HCR7_9AGAR</name>
<dbReference type="EMBL" id="ML769525">
    <property type="protein sequence ID" value="KAE9395771.1"/>
    <property type="molecule type" value="Genomic_DNA"/>
</dbReference>
<organism evidence="6 7">
    <name type="scientific">Gymnopus androsaceus JB14</name>
    <dbReference type="NCBI Taxonomy" id="1447944"/>
    <lineage>
        <taxon>Eukaryota</taxon>
        <taxon>Fungi</taxon>
        <taxon>Dikarya</taxon>
        <taxon>Basidiomycota</taxon>
        <taxon>Agaricomycotina</taxon>
        <taxon>Agaricomycetes</taxon>
        <taxon>Agaricomycetidae</taxon>
        <taxon>Agaricales</taxon>
        <taxon>Marasmiineae</taxon>
        <taxon>Omphalotaceae</taxon>
        <taxon>Gymnopus</taxon>
    </lineage>
</organism>
<reference evidence="6" key="1">
    <citation type="journal article" date="2019" name="Environ. Microbiol.">
        <title>Fungal ecological strategies reflected in gene transcription - a case study of two litter decomposers.</title>
        <authorList>
            <person name="Barbi F."/>
            <person name="Kohler A."/>
            <person name="Barry K."/>
            <person name="Baskaran P."/>
            <person name="Daum C."/>
            <person name="Fauchery L."/>
            <person name="Ihrmark K."/>
            <person name="Kuo A."/>
            <person name="LaButti K."/>
            <person name="Lipzen A."/>
            <person name="Morin E."/>
            <person name="Grigoriev I.V."/>
            <person name="Henrissat B."/>
            <person name="Lindahl B."/>
            <person name="Martin F."/>
        </authorList>
    </citation>
    <scope>NUCLEOTIDE SEQUENCE</scope>
    <source>
        <strain evidence="6">JB14</strain>
    </source>
</reference>
<evidence type="ECO:0000256" key="1">
    <source>
        <dbReference type="ARBA" id="ARBA00001964"/>
    </source>
</evidence>
<dbReference type="GO" id="GO:0006099">
    <property type="term" value="P:tricarboxylic acid cycle"/>
    <property type="evidence" value="ECO:0007669"/>
    <property type="project" value="TreeGrafter"/>
</dbReference>
<dbReference type="InterPro" id="IPR005475">
    <property type="entry name" value="Transketolase-like_Pyr-bd"/>
</dbReference>
<dbReference type="Gene3D" id="3.40.50.12470">
    <property type="match status" value="1"/>
</dbReference>
<sequence length="365" mass="41501">MRELKRTCRSDRLRTNAHAMLQYFEKFFRFRLAKGLPLRVFQIFCLSRLQVNFVKDGNKGYNVNGIVWTNPKVEDQRNDAEEWWTSDEITRHLRDTYVGRIAYEYMHLQSKTERLWFSHLLESDTMPLSVSSSNSEFMDYLLAVKFSTTSLSSSFLSNADVLERVGKASVRVPEGFEIHPKLQSMCQRGERGEWEGGGLGYCRGYGIRDFVIGRMSVDRKDERTVTVVSLNDMLEGEGKIKLANTRWQSLDSNMVRAGRGQRYLAILEAQFGDLLNGAQIIIDTFVSSSETKWLKQSGLVMLLPHGLDGAGPEHSLSRLERFLQLANDRYDGVELVNDYPSTILSSTTTSADVKELPEAFGGSDS</sequence>
<dbReference type="GO" id="GO:0005829">
    <property type="term" value="C:cytosol"/>
    <property type="evidence" value="ECO:0007669"/>
    <property type="project" value="TreeGrafter"/>
</dbReference>
<dbReference type="SUPFAM" id="SSF52518">
    <property type="entry name" value="Thiamin diphosphate-binding fold (THDP-binding)"/>
    <property type="match status" value="1"/>
</dbReference>
<dbReference type="GO" id="GO:0004591">
    <property type="term" value="F:oxoglutarate dehydrogenase (succinyl-transferring) activity"/>
    <property type="evidence" value="ECO:0007669"/>
    <property type="project" value="TreeGrafter"/>
</dbReference>
<dbReference type="Pfam" id="PF02779">
    <property type="entry name" value="Transket_pyr"/>
    <property type="match status" value="1"/>
</dbReference>
<dbReference type="InterPro" id="IPR029061">
    <property type="entry name" value="THDP-binding"/>
</dbReference>
<dbReference type="GO" id="GO:0030976">
    <property type="term" value="F:thiamine pyrophosphate binding"/>
    <property type="evidence" value="ECO:0007669"/>
    <property type="project" value="InterPro"/>
</dbReference>
<comment type="cofactor">
    <cofactor evidence="1">
        <name>thiamine diphosphate</name>
        <dbReference type="ChEBI" id="CHEBI:58937"/>
    </cofactor>
</comment>
<dbReference type="GO" id="GO:0045252">
    <property type="term" value="C:oxoglutarate dehydrogenase complex"/>
    <property type="evidence" value="ECO:0007669"/>
    <property type="project" value="TreeGrafter"/>
</dbReference>
<keyword evidence="7" id="KW-1185">Reference proteome</keyword>
<dbReference type="AlphaFoldDB" id="A0A6A4HCR7"/>
<accession>A0A6A4HCR7</accession>
<dbReference type="Proteomes" id="UP000799118">
    <property type="component" value="Unassembled WGS sequence"/>
</dbReference>
<evidence type="ECO:0000313" key="6">
    <source>
        <dbReference type="EMBL" id="KAE9395771.1"/>
    </source>
</evidence>
<dbReference type="InterPro" id="IPR042179">
    <property type="entry name" value="KGD_C_sf"/>
</dbReference>
<evidence type="ECO:0000256" key="3">
    <source>
        <dbReference type="ARBA" id="ARBA00023002"/>
    </source>
</evidence>
<feature type="domain" description="Transketolase-like pyrimidine-binding" evidence="5">
    <location>
        <begin position="261"/>
        <end position="328"/>
    </location>
</feature>
<gene>
    <name evidence="6" type="ORF">BT96DRAFT_997362</name>
</gene>
<evidence type="ECO:0000256" key="4">
    <source>
        <dbReference type="ARBA" id="ARBA00023052"/>
    </source>
</evidence>
<proteinExistence type="inferred from homology"/>
<keyword evidence="4" id="KW-0786">Thiamine pyrophosphate</keyword>
<dbReference type="PANTHER" id="PTHR23152:SF4">
    <property type="entry name" value="2-OXOADIPATE DEHYDROGENASE COMPLEX COMPONENT E1"/>
    <property type="match status" value="1"/>
</dbReference>
<dbReference type="InterPro" id="IPR011603">
    <property type="entry name" value="2oxoglutarate_DH_E1"/>
</dbReference>
<protein>
    <recommendedName>
        <fullName evidence="5">Transketolase-like pyrimidine-binding domain-containing protein</fullName>
    </recommendedName>
</protein>
<keyword evidence="3" id="KW-0560">Oxidoreductase</keyword>
<comment type="similarity">
    <text evidence="2">Belongs to the alpha-ketoglutarate dehydrogenase family.</text>
</comment>
<dbReference type="OrthoDB" id="413077at2759"/>